<dbReference type="GO" id="GO:0098632">
    <property type="term" value="F:cell-cell adhesion mediator activity"/>
    <property type="evidence" value="ECO:0007669"/>
    <property type="project" value="TreeGrafter"/>
</dbReference>
<feature type="domain" description="Ig-like" evidence="5">
    <location>
        <begin position="56"/>
        <end position="141"/>
    </location>
</feature>
<evidence type="ECO:0000313" key="8">
    <source>
        <dbReference type="Proteomes" id="UP000789390"/>
    </source>
</evidence>
<dbReference type="FunFam" id="2.60.40.10:FF:000333">
    <property type="entry name" value="Down syndrome cell adhesion molecule"/>
    <property type="match status" value="1"/>
</dbReference>
<feature type="region of interest" description="Disordered" evidence="3">
    <location>
        <begin position="1317"/>
        <end position="1339"/>
    </location>
</feature>
<dbReference type="InterPro" id="IPR013783">
    <property type="entry name" value="Ig-like_fold"/>
</dbReference>
<dbReference type="InterPro" id="IPR036179">
    <property type="entry name" value="Ig-like_dom_sf"/>
</dbReference>
<dbReference type="SMART" id="SM00409">
    <property type="entry name" value="IG"/>
    <property type="match status" value="5"/>
</dbReference>
<evidence type="ECO:0000256" key="2">
    <source>
        <dbReference type="ARBA" id="ARBA00023319"/>
    </source>
</evidence>
<proteinExistence type="predicted"/>
<evidence type="ECO:0000313" key="7">
    <source>
        <dbReference type="EMBL" id="CAH0112830.1"/>
    </source>
</evidence>
<dbReference type="InterPro" id="IPR003599">
    <property type="entry name" value="Ig_sub"/>
</dbReference>
<keyword evidence="2" id="KW-0393">Immunoglobulin domain</keyword>
<feature type="domain" description="Ig-like" evidence="5">
    <location>
        <begin position="841"/>
        <end position="943"/>
    </location>
</feature>
<evidence type="ECO:0008006" key="9">
    <source>
        <dbReference type="Google" id="ProtNLM"/>
    </source>
</evidence>
<feature type="domain" description="Fibronectin type-III" evidence="6">
    <location>
        <begin position="536"/>
        <end position="640"/>
    </location>
</feature>
<feature type="domain" description="Fibronectin type-III" evidence="6">
    <location>
        <begin position="439"/>
        <end position="531"/>
    </location>
</feature>
<keyword evidence="4" id="KW-1133">Transmembrane helix</keyword>
<dbReference type="InterPro" id="IPR036116">
    <property type="entry name" value="FN3_sf"/>
</dbReference>
<dbReference type="FunFam" id="2.60.40.10:FF:000104">
    <property type="entry name" value="Down syndrome cell adhesion molecule b"/>
    <property type="match status" value="1"/>
</dbReference>
<dbReference type="GO" id="GO:0005886">
    <property type="term" value="C:plasma membrane"/>
    <property type="evidence" value="ECO:0007669"/>
    <property type="project" value="TreeGrafter"/>
</dbReference>
<evidence type="ECO:0000256" key="1">
    <source>
        <dbReference type="ARBA" id="ARBA00022737"/>
    </source>
</evidence>
<organism evidence="7 8">
    <name type="scientific">Daphnia galeata</name>
    <dbReference type="NCBI Taxonomy" id="27404"/>
    <lineage>
        <taxon>Eukaryota</taxon>
        <taxon>Metazoa</taxon>
        <taxon>Ecdysozoa</taxon>
        <taxon>Arthropoda</taxon>
        <taxon>Crustacea</taxon>
        <taxon>Branchiopoda</taxon>
        <taxon>Diplostraca</taxon>
        <taxon>Cladocera</taxon>
        <taxon>Anomopoda</taxon>
        <taxon>Daphniidae</taxon>
        <taxon>Daphnia</taxon>
    </lineage>
</organism>
<dbReference type="PROSITE" id="PS50853">
    <property type="entry name" value="FN3"/>
    <property type="match status" value="5"/>
</dbReference>
<comment type="caution">
    <text evidence="7">The sequence shown here is derived from an EMBL/GenBank/DDBJ whole genome shotgun (WGS) entry which is preliminary data.</text>
</comment>
<dbReference type="SUPFAM" id="SSF49265">
    <property type="entry name" value="Fibronectin type III"/>
    <property type="match status" value="3"/>
</dbReference>
<feature type="domain" description="Fibronectin type-III" evidence="6">
    <location>
        <begin position="949"/>
        <end position="1050"/>
    </location>
</feature>
<dbReference type="Pfam" id="PF00041">
    <property type="entry name" value="fn3"/>
    <property type="match status" value="5"/>
</dbReference>
<dbReference type="Gene3D" id="2.60.40.10">
    <property type="entry name" value="Immunoglobulins"/>
    <property type="match status" value="10"/>
</dbReference>
<dbReference type="PANTHER" id="PTHR10075">
    <property type="entry name" value="BASIGIN RELATED"/>
    <property type="match status" value="1"/>
</dbReference>
<keyword evidence="1" id="KW-0677">Repeat</keyword>
<feature type="region of interest" description="Disordered" evidence="3">
    <location>
        <begin position="1358"/>
        <end position="1455"/>
    </location>
</feature>
<dbReference type="Proteomes" id="UP000789390">
    <property type="component" value="Unassembled WGS sequence"/>
</dbReference>
<dbReference type="SMART" id="SM00060">
    <property type="entry name" value="FN3"/>
    <property type="match status" value="5"/>
</dbReference>
<dbReference type="InterPro" id="IPR003598">
    <property type="entry name" value="Ig_sub2"/>
</dbReference>
<feature type="region of interest" description="Disordered" evidence="3">
    <location>
        <begin position="1245"/>
        <end position="1274"/>
    </location>
</feature>
<dbReference type="Pfam" id="PF13927">
    <property type="entry name" value="Ig_3"/>
    <property type="match status" value="1"/>
</dbReference>
<dbReference type="InterPro" id="IPR013098">
    <property type="entry name" value="Ig_I-set"/>
</dbReference>
<keyword evidence="8" id="KW-1185">Reference proteome</keyword>
<dbReference type="SMART" id="SM00408">
    <property type="entry name" value="IGc2"/>
    <property type="match status" value="5"/>
</dbReference>
<feature type="transmembrane region" description="Helical" evidence="4">
    <location>
        <begin position="1187"/>
        <end position="1211"/>
    </location>
</feature>
<dbReference type="GO" id="GO:0007156">
    <property type="term" value="P:homophilic cell adhesion via plasma membrane adhesion molecules"/>
    <property type="evidence" value="ECO:0007669"/>
    <property type="project" value="TreeGrafter"/>
</dbReference>
<feature type="domain" description="Ig-like" evidence="5">
    <location>
        <begin position="242"/>
        <end position="332"/>
    </location>
</feature>
<dbReference type="OrthoDB" id="6380591at2759"/>
<feature type="region of interest" description="Disordered" evidence="3">
    <location>
        <begin position="622"/>
        <end position="646"/>
    </location>
</feature>
<dbReference type="PROSITE" id="PS50835">
    <property type="entry name" value="IG_LIKE"/>
    <property type="match status" value="5"/>
</dbReference>
<dbReference type="InterPro" id="IPR007110">
    <property type="entry name" value="Ig-like_dom"/>
</dbReference>
<evidence type="ECO:0000259" key="6">
    <source>
        <dbReference type="PROSITE" id="PS50853"/>
    </source>
</evidence>
<dbReference type="GO" id="GO:0070593">
    <property type="term" value="P:dendrite self-avoidance"/>
    <property type="evidence" value="ECO:0007669"/>
    <property type="project" value="TreeGrafter"/>
</dbReference>
<dbReference type="EMBL" id="CAKKLH010000332">
    <property type="protein sequence ID" value="CAH0112830.1"/>
    <property type="molecule type" value="Genomic_DNA"/>
</dbReference>
<evidence type="ECO:0000259" key="5">
    <source>
        <dbReference type="PROSITE" id="PS50835"/>
    </source>
</evidence>
<keyword evidence="4" id="KW-0812">Transmembrane</keyword>
<evidence type="ECO:0000256" key="4">
    <source>
        <dbReference type="SAM" id="Phobius"/>
    </source>
</evidence>
<dbReference type="FunFam" id="2.60.40.10:FF:001217">
    <property type="entry name" value="phosphatidylinositol phosphatase PTPRQ isoform X2"/>
    <property type="match status" value="1"/>
</dbReference>
<dbReference type="FunFam" id="2.60.40.10:FF:003214">
    <property type="match status" value="1"/>
</dbReference>
<dbReference type="PANTHER" id="PTHR10075:SF100">
    <property type="entry name" value="FASCICLIN-2"/>
    <property type="match status" value="1"/>
</dbReference>
<dbReference type="GO" id="GO:0030424">
    <property type="term" value="C:axon"/>
    <property type="evidence" value="ECO:0007669"/>
    <property type="project" value="TreeGrafter"/>
</dbReference>
<dbReference type="InterPro" id="IPR003961">
    <property type="entry name" value="FN3_dom"/>
</dbReference>
<evidence type="ECO:0000256" key="3">
    <source>
        <dbReference type="SAM" id="MobiDB-lite"/>
    </source>
</evidence>
<feature type="domain" description="Ig-like" evidence="5">
    <location>
        <begin position="147"/>
        <end position="237"/>
    </location>
</feature>
<dbReference type="SUPFAM" id="SSF48726">
    <property type="entry name" value="Immunoglobulin"/>
    <property type="match status" value="5"/>
</dbReference>
<reference evidence="7" key="1">
    <citation type="submission" date="2021-11" db="EMBL/GenBank/DDBJ databases">
        <authorList>
            <person name="Schell T."/>
        </authorList>
    </citation>
    <scope>NUCLEOTIDE SEQUENCE</scope>
    <source>
        <strain evidence="7">M5</strain>
    </source>
</reference>
<name>A0A8J2SCE5_9CRUS</name>
<accession>A0A8J2SCE5</accession>
<sequence>MRSYLNISSSEVEDGGFYCCSIIYPSLGAGQLEHLDTILAASPEQHCARLNVYGVPAIRWIGNKTAVAGQDYYLDCPFAGYPVQSITWFRAGQMIKDVDSKYKPFTNGTLKISTMEPIVDGGEYTCLVKGSGSSMAKKALYVEIIRPPVIEPFGFPLQVQDGGRTQVTCSISSGDLPIKVSWTKDGRPIATNLNVEMQTGEFHSLLIFKKLRGEHSGVYTCTARNLAKAASHSATLLVQVPPKWIVEPQDVSLLDNYPATIPCQVHGMPTPIIRWFRIEGENSIAVHSSSKIGLLADGSIRFSRMAKVDEGLFQCRASNNIGNALFKTIRINVNAAAKVRIHTIGAIFPTSSEALLRCEATGDPPMTVHWKRFDQLIEAQQQMDRFHLSSSTLDGRDFLDLNISRIEADDGGIYVCQAANLYGSDATDIRLIVQELPSAPGQLQLTSVHSRSAELQWLDEDIDPLLEYRVQLTRPGTIGWTFNQTIEARGRSLVTLPHLHPFTIYEVQVNAINSAGIGPPSAPLLFQTHEEVPSGPVRHVQAESKSSRSALVSWLPPSEETWNGRLVTFTVTCLETNGNGQVVQRSVAYTMTDFRPVRRVQVTVEDLRPATVYAVTVRALNRMGPGPESDPPVSLTTPEAPPSSSPVNLHCVTLSADAIQLTWAHPTVANHHGHLQGFRIFYKMFSGNNRHRIVLADEVSSFLRPESKKVGPNVLDSVLYGLQAYQNYSIQIAALNRAGSGPMSVPVVCQTDETVPVSVHEVKAVSVSSTSILVTWRRPTPPSGRIAHYVIQIKDTMTQDVTRFMQHETENTLEHQIGQLVENRLYEISVTAKGRAGESRPSKTLTISPVAKNGAKILEFSRTIWIEEEHRTDNIILPCPTAGTNPIEKTWTFSGQPLSNNPHLNYRWDKDGALQLLEVDRNTEGDYACTVRNQHGRDTVVFTVYLLRPPEVPQLSVTPTSTSSIRLWWNKPSSSNSRLGTLLAVLEYIVLYRPAFSAAAVQEKSVDGSEDGTILDGLLCGTQYELQIQARNQIGLGQKSPLLRAMTRGSGPANWPELSSLFGFSAALPATVFLHLDHWPTGGCRINSFQVEKRGPMLSSPDLSSENWNTLASNLNPDEQPMLKVSDFIEDETYHLKLTASSDSGVHYASYIVRRMSGRKVEYNGSAFDVVPMMATSAGQSISYESLIVIASMSISGTMLLFSLAAITYVIHKRKEYQTNAASAVAAAGMSVKSEYSLRTVAEQLDNQPGDDNPDHHYQPQQHGRSLPRANGIHGSSYSLRKQIDFDDDDDEDDDGDITPYATFTLKPISGMDTCRSLMSAPSSVRGRADDSHSPNSIEADVNGVLYGHHPTLPCMTLQQQQQQGSQPPHPAHVYRHLNRSPVPPYRPSCEPDSLYGDSETTMYPAESKNTPNHRIHHPPVSSGRNSVGRAVRKQNRNSSNAVGRRPDGSWSYNP</sequence>
<dbReference type="GO" id="GO:0007411">
    <property type="term" value="P:axon guidance"/>
    <property type="evidence" value="ECO:0007669"/>
    <property type="project" value="TreeGrafter"/>
</dbReference>
<dbReference type="CDD" id="cd00063">
    <property type="entry name" value="FN3"/>
    <property type="match status" value="5"/>
</dbReference>
<gene>
    <name evidence="7" type="ORF">DGAL_LOCUS16623</name>
</gene>
<keyword evidence="4" id="KW-0472">Membrane</keyword>
<dbReference type="CDD" id="cd00096">
    <property type="entry name" value="Ig"/>
    <property type="match status" value="1"/>
</dbReference>
<feature type="domain" description="Fibronectin type-III" evidence="6">
    <location>
        <begin position="755"/>
        <end position="853"/>
    </location>
</feature>
<protein>
    <recommendedName>
        <fullName evidence="9">Down syndrome cell adhesion molecule-like protein Dscam2</fullName>
    </recommendedName>
</protein>
<dbReference type="Pfam" id="PF07679">
    <property type="entry name" value="I-set"/>
    <property type="match status" value="4"/>
</dbReference>
<feature type="domain" description="Fibronectin type-III" evidence="6">
    <location>
        <begin position="645"/>
        <end position="754"/>
    </location>
</feature>
<feature type="domain" description="Ig-like" evidence="5">
    <location>
        <begin position="356"/>
        <end position="434"/>
    </location>
</feature>